<dbReference type="Proteomes" id="UP000326924">
    <property type="component" value="Unassembled WGS sequence"/>
</dbReference>
<sequence>MSSLQVQDIPLDVDSSSIQATQSSRPPSRRSGYSLEDSLREVAGTITLYQKERRARANSILSVPEAASPVNTSTDHTDVLVFEPPFAPPPFVLSDNPLQNSPKTSDYEAGGLLTTDFQPTATVPGRGTQGVFSTVKTAFLSKHSKKLDGKGKEKVRVERVETPKDDNICKGTPAFANILVSGFNKPWKRGKKETGKAIPRAQSEAHLLTTADLSNIPEETAFREPLPEMVRILFKTPVGGVAKTCWTSLNAVDTWEACVLL</sequence>
<evidence type="ECO:0000313" key="2">
    <source>
        <dbReference type="EMBL" id="KAA8907469.1"/>
    </source>
</evidence>
<protein>
    <submittedName>
        <fullName evidence="2">Uncharacterized protein</fullName>
    </submittedName>
</protein>
<accession>A0A5J5EYF3</accession>
<feature type="region of interest" description="Disordered" evidence="1">
    <location>
        <begin position="1"/>
        <end position="36"/>
    </location>
</feature>
<organism evidence="2 3">
    <name type="scientific">Sphaerosporella brunnea</name>
    <dbReference type="NCBI Taxonomy" id="1250544"/>
    <lineage>
        <taxon>Eukaryota</taxon>
        <taxon>Fungi</taxon>
        <taxon>Dikarya</taxon>
        <taxon>Ascomycota</taxon>
        <taxon>Pezizomycotina</taxon>
        <taxon>Pezizomycetes</taxon>
        <taxon>Pezizales</taxon>
        <taxon>Pyronemataceae</taxon>
        <taxon>Sphaerosporella</taxon>
    </lineage>
</organism>
<evidence type="ECO:0000313" key="3">
    <source>
        <dbReference type="Proteomes" id="UP000326924"/>
    </source>
</evidence>
<dbReference type="EMBL" id="VXIS01000079">
    <property type="protein sequence ID" value="KAA8907469.1"/>
    <property type="molecule type" value="Genomic_DNA"/>
</dbReference>
<keyword evidence="3" id="KW-1185">Reference proteome</keyword>
<proteinExistence type="predicted"/>
<dbReference type="AlphaFoldDB" id="A0A5J5EYF3"/>
<gene>
    <name evidence="2" type="ORF">FN846DRAFT_889870</name>
</gene>
<evidence type="ECO:0000256" key="1">
    <source>
        <dbReference type="SAM" id="MobiDB-lite"/>
    </source>
</evidence>
<comment type="caution">
    <text evidence="2">The sequence shown here is derived from an EMBL/GenBank/DDBJ whole genome shotgun (WGS) entry which is preliminary data.</text>
</comment>
<dbReference type="InParanoid" id="A0A5J5EYF3"/>
<reference evidence="2 3" key="1">
    <citation type="submission" date="2019-09" db="EMBL/GenBank/DDBJ databases">
        <title>Draft genome of the ectomycorrhizal ascomycete Sphaerosporella brunnea.</title>
        <authorList>
            <consortium name="DOE Joint Genome Institute"/>
            <person name="Benucci G.M."/>
            <person name="Marozzi G."/>
            <person name="Antonielli L."/>
            <person name="Sanchez S."/>
            <person name="Marco P."/>
            <person name="Wang X."/>
            <person name="Falini L.B."/>
            <person name="Barry K."/>
            <person name="Haridas S."/>
            <person name="Lipzen A."/>
            <person name="Labutti K."/>
            <person name="Grigoriev I.V."/>
            <person name="Murat C."/>
            <person name="Martin F."/>
            <person name="Albertini E."/>
            <person name="Donnini D."/>
            <person name="Bonito G."/>
        </authorList>
    </citation>
    <scope>NUCLEOTIDE SEQUENCE [LARGE SCALE GENOMIC DNA]</scope>
    <source>
        <strain evidence="2 3">Sb_GMNB300</strain>
    </source>
</reference>
<name>A0A5J5EYF3_9PEZI</name>